<dbReference type="InterPro" id="IPR036390">
    <property type="entry name" value="WH_DNA-bd_sf"/>
</dbReference>
<dbReference type="Pfam" id="PF03551">
    <property type="entry name" value="PadR"/>
    <property type="match status" value="1"/>
</dbReference>
<evidence type="ECO:0000313" key="2">
    <source>
        <dbReference type="EMBL" id="TDW88457.1"/>
    </source>
</evidence>
<keyword evidence="2" id="KW-0238">DNA-binding</keyword>
<evidence type="ECO:0000259" key="1">
    <source>
        <dbReference type="Pfam" id="PF03551"/>
    </source>
</evidence>
<accession>A0ABY2FCY8</accession>
<keyword evidence="3" id="KW-1185">Reference proteome</keyword>
<dbReference type="PANTHER" id="PTHR43252:SF6">
    <property type="entry name" value="NEGATIVE TRANSCRIPTION REGULATOR PADR"/>
    <property type="match status" value="1"/>
</dbReference>
<protein>
    <submittedName>
        <fullName evidence="2">DNA-binding PadR family transcriptional regulator</fullName>
    </submittedName>
</protein>
<proteinExistence type="predicted"/>
<dbReference type="PANTHER" id="PTHR43252">
    <property type="entry name" value="TRANSCRIPTIONAL REGULATOR YQJI"/>
    <property type="match status" value="1"/>
</dbReference>
<dbReference type="InterPro" id="IPR005149">
    <property type="entry name" value="Tscrpt_reg_PadR_N"/>
</dbReference>
<organism evidence="2 3">
    <name type="scientific">Kribbella pratensis</name>
    <dbReference type="NCBI Taxonomy" id="2512112"/>
    <lineage>
        <taxon>Bacteria</taxon>
        <taxon>Bacillati</taxon>
        <taxon>Actinomycetota</taxon>
        <taxon>Actinomycetes</taxon>
        <taxon>Propionibacteriales</taxon>
        <taxon>Kribbellaceae</taxon>
        <taxon>Kribbella</taxon>
    </lineage>
</organism>
<sequence length="192" mass="21163">MDCRILDYSLSTYTRCIVLAVATAELVLGLLSAGPAHGYDVKRGHDAWFPDSRPLAFGQVYTTLGRLERDGLVEIVDKTSGGGPDRTVYALTSKGRDHLSDWLNDPVPPAWGSADEVLRKLVAAIRTGGDAAGFLARQRASHLRRIRELRETPADDDPTSPLVREYIVAHLDADLRWLDGALDRISEQRGTR</sequence>
<dbReference type="EMBL" id="SODU01000003">
    <property type="protein sequence ID" value="TDW88457.1"/>
    <property type="molecule type" value="Genomic_DNA"/>
</dbReference>
<name>A0ABY2FCY8_9ACTN</name>
<evidence type="ECO:0000313" key="3">
    <source>
        <dbReference type="Proteomes" id="UP000295060"/>
    </source>
</evidence>
<reference evidence="2 3" key="1">
    <citation type="submission" date="2019-03" db="EMBL/GenBank/DDBJ databases">
        <title>Genomic Encyclopedia of Type Strains, Phase III (KMG-III): the genomes of soil and plant-associated and newly described type strains.</title>
        <authorList>
            <person name="Whitman W."/>
        </authorList>
    </citation>
    <scope>NUCLEOTIDE SEQUENCE [LARGE SCALE GENOMIC DNA]</scope>
    <source>
        <strain evidence="2 3">VKMAc-2574</strain>
    </source>
</reference>
<comment type="caution">
    <text evidence="2">The sequence shown here is derived from an EMBL/GenBank/DDBJ whole genome shotgun (WGS) entry which is preliminary data.</text>
</comment>
<dbReference type="Proteomes" id="UP000295060">
    <property type="component" value="Unassembled WGS sequence"/>
</dbReference>
<gene>
    <name evidence="2" type="ORF">EV137_6561</name>
</gene>
<dbReference type="SUPFAM" id="SSF46785">
    <property type="entry name" value="Winged helix' DNA-binding domain"/>
    <property type="match status" value="1"/>
</dbReference>
<dbReference type="Gene3D" id="1.10.10.10">
    <property type="entry name" value="Winged helix-like DNA-binding domain superfamily/Winged helix DNA-binding domain"/>
    <property type="match status" value="1"/>
</dbReference>
<dbReference type="InterPro" id="IPR036388">
    <property type="entry name" value="WH-like_DNA-bd_sf"/>
</dbReference>
<dbReference type="GO" id="GO:0003677">
    <property type="term" value="F:DNA binding"/>
    <property type="evidence" value="ECO:0007669"/>
    <property type="project" value="UniProtKB-KW"/>
</dbReference>
<feature type="domain" description="Transcription regulator PadR N-terminal" evidence="1">
    <location>
        <begin position="27"/>
        <end position="100"/>
    </location>
</feature>